<comment type="caution">
    <text evidence="1">The sequence shown here is derived from an EMBL/GenBank/DDBJ whole genome shotgun (WGS) entry which is preliminary data.</text>
</comment>
<dbReference type="EMBL" id="NPIA01000001">
    <property type="protein sequence ID" value="OZM58128.1"/>
    <property type="molecule type" value="Genomic_DNA"/>
</dbReference>
<dbReference type="Gene3D" id="3.30.470.20">
    <property type="entry name" value="ATP-grasp fold, B domain"/>
    <property type="match status" value="1"/>
</dbReference>
<evidence type="ECO:0000313" key="2">
    <source>
        <dbReference type="Proteomes" id="UP000217083"/>
    </source>
</evidence>
<accession>A0A263BX28</accession>
<dbReference type="AlphaFoldDB" id="A0A263BX28"/>
<reference evidence="2" key="1">
    <citation type="submission" date="2017-08" db="EMBL/GenBank/DDBJ databases">
        <authorList>
            <person name="Huang Z."/>
        </authorList>
    </citation>
    <scope>NUCLEOTIDE SEQUENCE [LARGE SCALE GENOMIC DNA]</scope>
    <source>
        <strain evidence="2">SA5d-4</strain>
    </source>
</reference>
<dbReference type="Pfam" id="PF14398">
    <property type="entry name" value="ATPgrasp_YheCD"/>
    <property type="match status" value="1"/>
</dbReference>
<dbReference type="Proteomes" id="UP000217083">
    <property type="component" value="Unassembled WGS sequence"/>
</dbReference>
<reference evidence="1 2" key="2">
    <citation type="submission" date="2017-09" db="EMBL/GenBank/DDBJ databases">
        <title>Bacillus patelloidae sp. nov., isolated from the intestinal tract of a marine limpet.</title>
        <authorList>
            <person name="Liu R."/>
            <person name="Dong C."/>
            <person name="Shao Z."/>
        </authorList>
    </citation>
    <scope>NUCLEOTIDE SEQUENCE [LARGE SCALE GENOMIC DNA]</scope>
    <source>
        <strain evidence="1 2">SA5d-4</strain>
    </source>
</reference>
<name>A0A263BX28_9BACI</name>
<keyword evidence="2" id="KW-1185">Reference proteome</keyword>
<dbReference type="RefSeq" id="WP_094920524.1">
    <property type="nucleotide sequence ID" value="NZ_NPIA01000001.1"/>
</dbReference>
<evidence type="ECO:0000313" key="1">
    <source>
        <dbReference type="EMBL" id="OZM58128.1"/>
    </source>
</evidence>
<evidence type="ECO:0008006" key="3">
    <source>
        <dbReference type="Google" id="ProtNLM"/>
    </source>
</evidence>
<protein>
    <recommendedName>
        <fullName evidence="3">ATP-grasp domain-containing protein</fullName>
    </recommendedName>
</protein>
<dbReference type="SUPFAM" id="SSF56059">
    <property type="entry name" value="Glutathione synthetase ATP-binding domain-like"/>
    <property type="match status" value="1"/>
</dbReference>
<proteinExistence type="predicted"/>
<organism evidence="1 2">
    <name type="scientific">Lottiidibacillus patelloidae</name>
    <dbReference type="NCBI Taxonomy" id="2670334"/>
    <lineage>
        <taxon>Bacteria</taxon>
        <taxon>Bacillati</taxon>
        <taxon>Bacillota</taxon>
        <taxon>Bacilli</taxon>
        <taxon>Bacillales</taxon>
        <taxon>Bacillaceae</taxon>
        <taxon>Lottiidibacillus</taxon>
    </lineage>
</organism>
<dbReference type="InterPro" id="IPR026838">
    <property type="entry name" value="YheC/D"/>
</dbReference>
<sequence length="396" mass="46121">MNIYWDKKKKRWTHLKTDRKLYWGKEEKKIASIANIESDLSFPVIVKKNKIGPLVGILATYHEKKQFTGNIKLFLTLQKQLASKGGILFIFTLRGVRKSYITGYIFNLRTSKWVKSTFPLPDIVYNRLCKREEESSPLFQELTSLLKNKEIPFFNPHFFNKQKVLSHLQKDPVIRRHIPHTIPFSNRQHLQYLYYKFSKVYIKPVEGSKGKGIFTLTFSKTCITLQTQNSSHKFFSVTSCWQAVEKLLKNKKYIAQEAIKLNTHYNNKYDLRIHAHRSKTLWKITGIGVRVANTNKITTHVPQGGKIATIAELDTELQYDQVNTITNRVGHMLEEQFGLLGEFSMDVGISNTGHYYIFEVNSKPMLFDEPEIELDRTRKLVSTCYELSSFNQETHG</sequence>
<gene>
    <name evidence="1" type="ORF">CIB95_00680</name>
</gene>